<dbReference type="EMBL" id="FR799578">
    <property type="protein sequence ID" value="CBZ27591.1"/>
    <property type="molecule type" value="Genomic_DNA"/>
</dbReference>
<dbReference type="InterPro" id="IPR018609">
    <property type="entry name" value="Bud13"/>
</dbReference>
<evidence type="ECO:0000313" key="3">
    <source>
        <dbReference type="Proteomes" id="UP000007259"/>
    </source>
</evidence>
<keyword evidence="3" id="KW-1185">Reference proteome</keyword>
<dbReference type="RefSeq" id="XP_003876076.1">
    <property type="nucleotide sequence ID" value="XM_003876027.1"/>
</dbReference>
<dbReference type="VEuPathDB" id="TriTrypDB:LmxM.25.0240"/>
<proteinExistence type="predicted"/>
<dbReference type="OMA" id="QRSCTDK"/>
<dbReference type="GeneID" id="13448999"/>
<sequence>MSGAPAKRRRLDSEDDEDEYVAVRSTSPLLQHAACMRFPTDEIATLEDGEGASDVAETLASSRVPAPATCLEADDPADLARSTADAPAAGHLSAADAPKPHLFFEEDKDAPAEYKRLLSAELLNVLFVPLDYICKQRSCTDKLLSQYAPMATASHAAAERKSYHNAYGIAPGFRWDGVVRGRGPVD</sequence>
<dbReference type="KEGG" id="lmi:LMXM_25_0240"/>
<organism evidence="2 3">
    <name type="scientific">Leishmania mexicana (strain MHOM/GT/2001/U1103)</name>
    <dbReference type="NCBI Taxonomy" id="929439"/>
    <lineage>
        <taxon>Eukaryota</taxon>
        <taxon>Discoba</taxon>
        <taxon>Euglenozoa</taxon>
        <taxon>Kinetoplastea</taxon>
        <taxon>Metakinetoplastina</taxon>
        <taxon>Trypanosomatida</taxon>
        <taxon>Trypanosomatidae</taxon>
        <taxon>Leishmaniinae</taxon>
        <taxon>Leishmania</taxon>
    </lineage>
</organism>
<reference evidence="2 3" key="1">
    <citation type="journal article" date="2011" name="Genome Res.">
        <title>Chromosome and gene copy number variation allow major structural change between species and strains of Leishmania.</title>
        <authorList>
            <person name="Rogers M.B."/>
            <person name="Hilley J.D."/>
            <person name="Dickens N.J."/>
            <person name="Wilkes J."/>
            <person name="Bates P.A."/>
            <person name="Depledge D.P."/>
            <person name="Harris D."/>
            <person name="Her Y."/>
            <person name="Herzyk P."/>
            <person name="Imamura H."/>
            <person name="Otto T.D."/>
            <person name="Sanders M."/>
            <person name="Seeger K."/>
            <person name="Dujardin J.C."/>
            <person name="Berriman M."/>
            <person name="Smith D.F."/>
            <person name="Hertz-Fowler C."/>
            <person name="Mottram J.C."/>
        </authorList>
    </citation>
    <scope>NUCLEOTIDE SEQUENCE [LARGE SCALE GENOMIC DNA]</scope>
    <source>
        <strain evidence="2 3">MHOM/GT/2001/U1103</strain>
    </source>
</reference>
<evidence type="ECO:0000313" key="2">
    <source>
        <dbReference type="EMBL" id="CBZ27591.1"/>
    </source>
</evidence>
<evidence type="ECO:0008006" key="4">
    <source>
        <dbReference type="Google" id="ProtNLM"/>
    </source>
</evidence>
<dbReference type="Pfam" id="PF09736">
    <property type="entry name" value="Bud13"/>
    <property type="match status" value="1"/>
</dbReference>
<dbReference type="OrthoDB" id="272513at2759"/>
<evidence type="ECO:0000256" key="1">
    <source>
        <dbReference type="SAM" id="MobiDB-lite"/>
    </source>
</evidence>
<accession>E9AXA0</accession>
<feature type="region of interest" description="Disordered" evidence="1">
    <location>
        <begin position="1"/>
        <end position="20"/>
    </location>
</feature>
<dbReference type="PhylomeDB" id="E9AXA0"/>
<protein>
    <recommendedName>
        <fullName evidence="4">Pre-mRNA-splicing factor of RES complex</fullName>
    </recommendedName>
</protein>
<dbReference type="AlphaFoldDB" id="E9AXA0"/>
<feature type="compositionally biased region" description="Basic residues" evidence="1">
    <location>
        <begin position="1"/>
        <end position="10"/>
    </location>
</feature>
<name>E9AXA0_LEIMU</name>
<gene>
    <name evidence="2" type="ORF">LMXM_25_0240</name>
</gene>
<dbReference type="Proteomes" id="UP000007259">
    <property type="component" value="Chromosome 25"/>
</dbReference>